<feature type="compositionally biased region" description="Low complexity" evidence="1">
    <location>
        <begin position="1228"/>
        <end position="1238"/>
    </location>
</feature>
<evidence type="ECO:0000313" key="2">
    <source>
        <dbReference type="EMBL" id="EGG09674.1"/>
    </source>
</evidence>
<feature type="region of interest" description="Disordered" evidence="1">
    <location>
        <begin position="1179"/>
        <end position="1203"/>
    </location>
</feature>
<feature type="region of interest" description="Disordered" evidence="1">
    <location>
        <begin position="232"/>
        <end position="268"/>
    </location>
</feature>
<keyword evidence="3" id="KW-1185">Reference proteome</keyword>
<feature type="region of interest" description="Disordered" evidence="1">
    <location>
        <begin position="971"/>
        <end position="1006"/>
    </location>
</feature>
<feature type="compositionally biased region" description="Low complexity" evidence="1">
    <location>
        <begin position="517"/>
        <end position="561"/>
    </location>
</feature>
<feature type="region of interest" description="Disordered" evidence="1">
    <location>
        <begin position="755"/>
        <end position="845"/>
    </location>
</feature>
<feature type="region of interest" description="Disordered" evidence="1">
    <location>
        <begin position="1"/>
        <end position="21"/>
    </location>
</feature>
<organism evidence="3">
    <name type="scientific">Melampsora larici-populina (strain 98AG31 / pathotype 3-4-7)</name>
    <name type="common">Poplar leaf rust fungus</name>
    <dbReference type="NCBI Taxonomy" id="747676"/>
    <lineage>
        <taxon>Eukaryota</taxon>
        <taxon>Fungi</taxon>
        <taxon>Dikarya</taxon>
        <taxon>Basidiomycota</taxon>
        <taxon>Pucciniomycotina</taxon>
        <taxon>Pucciniomycetes</taxon>
        <taxon>Pucciniales</taxon>
        <taxon>Melampsoraceae</taxon>
        <taxon>Melampsora</taxon>
    </lineage>
</organism>
<protein>
    <submittedName>
        <fullName evidence="2">Uncharacterized protein</fullName>
    </submittedName>
</protein>
<dbReference type="KEGG" id="mlr:MELLADRAFT_115612"/>
<dbReference type="HOGENOM" id="CLU_259767_0_0_1"/>
<dbReference type="VEuPathDB" id="FungiDB:MELLADRAFT_115612"/>
<dbReference type="InParanoid" id="F4RCQ5"/>
<gene>
    <name evidence="2" type="ORF">MELLADRAFT_115612</name>
</gene>
<dbReference type="OrthoDB" id="2507861at2759"/>
<accession>F4RCQ5</accession>
<feature type="compositionally biased region" description="Polar residues" evidence="1">
    <location>
        <begin position="464"/>
        <end position="475"/>
    </location>
</feature>
<reference evidence="3" key="1">
    <citation type="journal article" date="2011" name="Proc. Natl. Acad. Sci. U.S.A.">
        <title>Obligate biotrophy features unraveled by the genomic analysis of rust fungi.</title>
        <authorList>
            <person name="Duplessis S."/>
            <person name="Cuomo C.A."/>
            <person name="Lin Y.-C."/>
            <person name="Aerts A."/>
            <person name="Tisserant E."/>
            <person name="Veneault-Fourrey C."/>
            <person name="Joly D.L."/>
            <person name="Hacquard S."/>
            <person name="Amselem J."/>
            <person name="Cantarel B.L."/>
            <person name="Chiu R."/>
            <person name="Coutinho P.M."/>
            <person name="Feau N."/>
            <person name="Field M."/>
            <person name="Frey P."/>
            <person name="Gelhaye E."/>
            <person name="Goldberg J."/>
            <person name="Grabherr M.G."/>
            <person name="Kodira C.D."/>
            <person name="Kohler A."/>
            <person name="Kuees U."/>
            <person name="Lindquist E.A."/>
            <person name="Lucas S.M."/>
            <person name="Mago R."/>
            <person name="Mauceli E."/>
            <person name="Morin E."/>
            <person name="Murat C."/>
            <person name="Pangilinan J.L."/>
            <person name="Park R."/>
            <person name="Pearson M."/>
            <person name="Quesneville H."/>
            <person name="Rouhier N."/>
            <person name="Sakthikumar S."/>
            <person name="Salamov A.A."/>
            <person name="Schmutz J."/>
            <person name="Selles B."/>
            <person name="Shapiro H."/>
            <person name="Tanguay P."/>
            <person name="Tuskan G.A."/>
            <person name="Henrissat B."/>
            <person name="Van de Peer Y."/>
            <person name="Rouze P."/>
            <person name="Ellis J.G."/>
            <person name="Dodds P.N."/>
            <person name="Schein J.E."/>
            <person name="Zhong S."/>
            <person name="Hamelin R.C."/>
            <person name="Grigoriev I.V."/>
            <person name="Szabo L.J."/>
            <person name="Martin F."/>
        </authorList>
    </citation>
    <scope>NUCLEOTIDE SEQUENCE [LARGE SCALE GENOMIC DNA]</scope>
    <source>
        <strain evidence="3">98AG31 / pathotype 3-4-7</strain>
    </source>
</reference>
<feature type="region of interest" description="Disordered" evidence="1">
    <location>
        <begin position="297"/>
        <end position="353"/>
    </location>
</feature>
<feature type="compositionally biased region" description="Low complexity" evidence="1">
    <location>
        <begin position="297"/>
        <end position="312"/>
    </location>
</feature>
<feature type="region of interest" description="Disordered" evidence="1">
    <location>
        <begin position="444"/>
        <end position="583"/>
    </location>
</feature>
<sequence length="1322" mass="142846">MKYLLSSKHKSKGSQQSIEHEVKSPLPVLELSFNDNFRIMPDLSRRFTLLRNNAGGFLPIGTVQQHLEYQRERGQLTRSEENLILQELTKHTTTYEEEPSDSHTAVSKSTDHLPPSASPIKTSSGSRPFFGSSSERDIAYLQKEFKTSSASKEKFIRGVTRLPKEPIISEEPGFSDYPSIEPTSTSVTQQPEEQSTNHTSEDDDEEELVLSPVRLQRISMALDRILGDHLASPISAPNMRPTSSSTSEYICSGSASGQSNESPRNLTHSPSIYLEQNAHGSNSAESRVHDELLKALSTTPTSASASPSLMTTDSSLRCSDDFRPDPTSSIDSDPVYSCASSRERQSSQSSLTSTRSSTAISSCFHGSYDEHERNTLMCFDFTTFGEGAQAKDLKTSLDAGIFPDAVLSCESINRDQLFTDSNIRYSDLIAIQETLVASAPASSTNVSSRIPCANEPSLPPKNSLGRSKSQSTASRGSPRIASHSTNIARPTRSSSFRKQVSTTKLSRGIGSCHRMRSASQSAESSSPSSDPFIRVSSVSSSSSMRHRSNGVPPLVSSSVSPALTPESHSFPITPVLSQESDPNPRHQNLLVYDSFSSNDVDKHLGIHQVCPLPDVKEEAQPLVTDPTYPSVDDVDADPPMKSEAEDAVPTVVWPKRAQPGRANRPVPTTLLFRDVEAQAVAANAALRCAATLPRELPGSDGTVKKESGPKLKKDIKKKKSISRAQIGAPQLVSASANLASLELDQAALVLRANAQANSPETDDRKRGSTRASFKLRLRKKKPSDGVSTPLEDPSGHSTVQAQVSTGWPSITSEYDHNASATASPAIPTTLSPNISSPQRPSSRDIDEVHGVERFSKTQSNSLGHSDGTLKQSLRRLLTSRAQSKPATPSLPALPRVPSLQGIDLGSRHPIWEGATAEVKQESQDIAKDPFGSDWVDVRSEAIEAVAPLKIMKVPGSIRDNTKGGKLRARWTNDSSEHMTADSSQAEGTLKPPQVLGGSVSEKRPSTDSVQRLLSDLGLPLQQGADLGVTKERAGSILETTLDGEERWVYHSAAAKGKGRAILDHEAPFDRSCSAGDNSSLFPQTQDSEIFTRSISKPSKQSAFVDDSPAQDTLPPNAVPCNPSNPARLHASFPILPQDLDGVGVADPSNLMVTAQNHDDTRSDYAASIFDLYDRPESSIWEQPSETNSLSHGEKMNRRSCAAPTKSKALDQSFLDITGCPSDQGHCRSSMASSSSSGSDNGAIGVSEGRSDDDVMMIMNKFRKDVTSNRASTASGLFPAIPGPYRSRKPSKVNVVHDGGRRKTVVEDEEDEQRVWKLILGGD</sequence>
<feature type="region of interest" description="Disordered" evidence="1">
    <location>
        <begin position="1278"/>
        <end position="1299"/>
    </location>
</feature>
<name>F4RCQ5_MELLP</name>
<feature type="compositionally biased region" description="Polar residues" evidence="1">
    <location>
        <begin position="482"/>
        <end position="505"/>
    </location>
</feature>
<evidence type="ECO:0000313" key="3">
    <source>
        <dbReference type="Proteomes" id="UP000001072"/>
    </source>
</evidence>
<dbReference type="eggNOG" id="ENOG502SEGB">
    <property type="taxonomic scope" value="Eukaryota"/>
</dbReference>
<dbReference type="RefSeq" id="XP_007406728.1">
    <property type="nucleotide sequence ID" value="XM_007406666.1"/>
</dbReference>
<feature type="compositionally biased region" description="Polar residues" evidence="1">
    <location>
        <begin position="795"/>
        <end position="812"/>
    </location>
</feature>
<feature type="region of interest" description="Disordered" evidence="1">
    <location>
        <begin position="166"/>
        <end position="208"/>
    </location>
</feature>
<feature type="compositionally biased region" description="Basic and acidic residues" evidence="1">
    <location>
        <begin position="702"/>
        <end position="712"/>
    </location>
</feature>
<feature type="region of interest" description="Disordered" evidence="1">
    <location>
        <begin position="694"/>
        <end position="723"/>
    </location>
</feature>
<feature type="compositionally biased region" description="Polar residues" evidence="1">
    <location>
        <begin position="240"/>
        <end position="268"/>
    </location>
</feature>
<feature type="region of interest" description="Disordered" evidence="1">
    <location>
        <begin position="1224"/>
        <end position="1249"/>
    </location>
</feature>
<evidence type="ECO:0000256" key="1">
    <source>
        <dbReference type="SAM" id="MobiDB-lite"/>
    </source>
</evidence>
<feature type="region of interest" description="Disordered" evidence="1">
    <location>
        <begin position="92"/>
        <end position="130"/>
    </location>
</feature>
<dbReference type="GeneID" id="18925649"/>
<feature type="compositionally biased region" description="Polar residues" evidence="1">
    <location>
        <begin position="1179"/>
        <end position="1190"/>
    </location>
</feature>
<dbReference type="EMBL" id="GL883096">
    <property type="protein sequence ID" value="EGG09674.1"/>
    <property type="molecule type" value="Genomic_DNA"/>
</dbReference>
<feature type="compositionally biased region" description="Polar residues" evidence="1">
    <location>
        <begin position="181"/>
        <end position="198"/>
    </location>
</feature>
<feature type="compositionally biased region" description="Low complexity" evidence="1">
    <location>
        <begin position="818"/>
        <end position="832"/>
    </location>
</feature>
<dbReference type="Proteomes" id="UP000001072">
    <property type="component" value="Unassembled WGS sequence"/>
</dbReference>
<proteinExistence type="predicted"/>